<feature type="coiled-coil region" evidence="1">
    <location>
        <begin position="151"/>
        <end position="178"/>
    </location>
</feature>
<protein>
    <submittedName>
        <fullName evidence="2">Uncharacterized protein</fullName>
    </submittedName>
</protein>
<dbReference type="EMBL" id="JEME01000030">
    <property type="protein sequence ID" value="KYG11408.1"/>
    <property type="molecule type" value="Genomic_DNA"/>
</dbReference>
<sequence length="180" mass="20263">MADVQNPLDTPDAFNFFTVDGLRSPGLALLTSGGNREDEFVHQQSPMLAGAYTVFRGQKNSSVTYQIQLWTTEHFEAWKAFVEALKAGRKKRPPKVWRLADQRVAHNDILTVSVGNIGAQMKIGPTKFAYEVTFIENRKRKPWGGPAKPPKNKWEERVVRQEAENNALREQLAAAKKAAE</sequence>
<evidence type="ECO:0000256" key="1">
    <source>
        <dbReference type="SAM" id="Coils"/>
    </source>
</evidence>
<evidence type="ECO:0000313" key="3">
    <source>
        <dbReference type="Proteomes" id="UP000075502"/>
    </source>
</evidence>
<dbReference type="AlphaFoldDB" id="A0A150U3Q6"/>
<evidence type="ECO:0000313" key="2">
    <source>
        <dbReference type="EMBL" id="KYG11408.1"/>
    </source>
</evidence>
<comment type="caution">
    <text evidence="2">The sequence shown here is derived from an EMBL/GenBank/DDBJ whole genome shotgun (WGS) entry which is preliminary data.</text>
</comment>
<keyword evidence="1" id="KW-0175">Coiled coil</keyword>
<dbReference type="Proteomes" id="UP000075502">
    <property type="component" value="Unassembled WGS sequence"/>
</dbReference>
<name>A0A150U3Q6_SORCE</name>
<gene>
    <name evidence="2" type="ORF">BE21_57500</name>
</gene>
<reference evidence="2 3" key="1">
    <citation type="submission" date="2014-02" db="EMBL/GenBank/DDBJ databases">
        <title>The small core and large imbalanced accessory genome model reveals a collaborative survival strategy of Sorangium cellulosum strains in nature.</title>
        <authorList>
            <person name="Han K."/>
            <person name="Peng R."/>
            <person name="Blom J."/>
            <person name="Li Y.-Z."/>
        </authorList>
    </citation>
    <scope>NUCLEOTIDE SEQUENCE [LARGE SCALE GENOMIC DNA]</scope>
    <source>
        <strain evidence="2 3">So0007-03</strain>
    </source>
</reference>
<organism evidence="2 3">
    <name type="scientific">Sorangium cellulosum</name>
    <name type="common">Polyangium cellulosum</name>
    <dbReference type="NCBI Taxonomy" id="56"/>
    <lineage>
        <taxon>Bacteria</taxon>
        <taxon>Pseudomonadati</taxon>
        <taxon>Myxococcota</taxon>
        <taxon>Polyangia</taxon>
        <taxon>Polyangiales</taxon>
        <taxon>Polyangiaceae</taxon>
        <taxon>Sorangium</taxon>
    </lineage>
</organism>
<accession>A0A150U3Q6</accession>
<proteinExistence type="predicted"/>